<dbReference type="PRINTS" id="PR00035">
    <property type="entry name" value="HTHGNTR"/>
</dbReference>
<dbReference type="InterPro" id="IPR036388">
    <property type="entry name" value="WH-like_DNA-bd_sf"/>
</dbReference>
<dbReference type="PANTHER" id="PTHR44846">
    <property type="entry name" value="MANNOSYL-D-GLYCERATE TRANSPORT/METABOLISM SYSTEM REPRESSOR MNGR-RELATED"/>
    <property type="match status" value="1"/>
</dbReference>
<dbReference type="InterPro" id="IPR011663">
    <property type="entry name" value="UTRA"/>
</dbReference>
<dbReference type="InterPro" id="IPR036390">
    <property type="entry name" value="WH_DNA-bd_sf"/>
</dbReference>
<organism evidence="5 6">
    <name type="scientific">Aestuariispira insulae</name>
    <dbReference type="NCBI Taxonomy" id="1461337"/>
    <lineage>
        <taxon>Bacteria</taxon>
        <taxon>Pseudomonadati</taxon>
        <taxon>Pseudomonadota</taxon>
        <taxon>Alphaproteobacteria</taxon>
        <taxon>Rhodospirillales</taxon>
        <taxon>Kiloniellaceae</taxon>
        <taxon>Aestuariispira</taxon>
    </lineage>
</organism>
<evidence type="ECO:0000313" key="5">
    <source>
        <dbReference type="EMBL" id="RED51593.1"/>
    </source>
</evidence>
<evidence type="ECO:0000256" key="1">
    <source>
        <dbReference type="ARBA" id="ARBA00023015"/>
    </source>
</evidence>
<dbReference type="Gene3D" id="3.40.1410.10">
    <property type="entry name" value="Chorismate lyase-like"/>
    <property type="match status" value="1"/>
</dbReference>
<dbReference type="SUPFAM" id="SSF46785">
    <property type="entry name" value="Winged helix' DNA-binding domain"/>
    <property type="match status" value="1"/>
</dbReference>
<dbReference type="PROSITE" id="PS50949">
    <property type="entry name" value="HTH_GNTR"/>
    <property type="match status" value="1"/>
</dbReference>
<dbReference type="InterPro" id="IPR028978">
    <property type="entry name" value="Chorismate_lyase_/UTRA_dom_sf"/>
</dbReference>
<keyword evidence="2" id="KW-0238">DNA-binding</keyword>
<dbReference type="GO" id="GO:0003700">
    <property type="term" value="F:DNA-binding transcription factor activity"/>
    <property type="evidence" value="ECO:0007669"/>
    <property type="project" value="InterPro"/>
</dbReference>
<protein>
    <submittedName>
        <fullName evidence="5">GntR family transcriptional regulator</fullName>
    </submittedName>
</protein>
<keyword evidence="1" id="KW-0805">Transcription regulation</keyword>
<evidence type="ECO:0000256" key="3">
    <source>
        <dbReference type="ARBA" id="ARBA00023163"/>
    </source>
</evidence>
<comment type="caution">
    <text evidence="5">The sequence shown here is derived from an EMBL/GenBank/DDBJ whole genome shotgun (WGS) entry which is preliminary data.</text>
</comment>
<dbReference type="GO" id="GO:0045892">
    <property type="term" value="P:negative regulation of DNA-templated transcription"/>
    <property type="evidence" value="ECO:0007669"/>
    <property type="project" value="TreeGrafter"/>
</dbReference>
<dbReference type="CDD" id="cd07377">
    <property type="entry name" value="WHTH_GntR"/>
    <property type="match status" value="1"/>
</dbReference>
<name>A0A3D9HQ05_9PROT</name>
<accession>A0A3D9HQ05</accession>
<dbReference type="Pfam" id="PF07702">
    <property type="entry name" value="UTRA"/>
    <property type="match status" value="1"/>
</dbReference>
<dbReference type="InterPro" id="IPR000524">
    <property type="entry name" value="Tscrpt_reg_HTH_GntR"/>
</dbReference>
<dbReference type="GO" id="GO:0003677">
    <property type="term" value="F:DNA binding"/>
    <property type="evidence" value="ECO:0007669"/>
    <property type="project" value="UniProtKB-KW"/>
</dbReference>
<evidence type="ECO:0000259" key="4">
    <source>
        <dbReference type="PROSITE" id="PS50949"/>
    </source>
</evidence>
<feature type="domain" description="HTH gntR-type" evidence="4">
    <location>
        <begin position="21"/>
        <end position="89"/>
    </location>
</feature>
<dbReference type="Gene3D" id="1.10.10.10">
    <property type="entry name" value="Winged helix-like DNA-binding domain superfamily/Winged helix DNA-binding domain"/>
    <property type="match status" value="1"/>
</dbReference>
<keyword evidence="6" id="KW-1185">Reference proteome</keyword>
<evidence type="ECO:0000256" key="2">
    <source>
        <dbReference type="ARBA" id="ARBA00023125"/>
    </source>
</evidence>
<dbReference type="EMBL" id="QRDW01000003">
    <property type="protein sequence ID" value="RED51593.1"/>
    <property type="molecule type" value="Genomic_DNA"/>
</dbReference>
<dbReference type="AlphaFoldDB" id="A0A3D9HQ05"/>
<dbReference type="Pfam" id="PF00392">
    <property type="entry name" value="GntR"/>
    <property type="match status" value="1"/>
</dbReference>
<dbReference type="RefSeq" id="WP_218044638.1">
    <property type="nucleotide sequence ID" value="NZ_QRDW01000003.1"/>
</dbReference>
<dbReference type="InterPro" id="IPR050679">
    <property type="entry name" value="Bact_HTH_transcr_reg"/>
</dbReference>
<reference evidence="5 6" key="1">
    <citation type="submission" date="2018-07" db="EMBL/GenBank/DDBJ databases">
        <title>Genomic Encyclopedia of Type Strains, Phase III (KMG-III): the genomes of soil and plant-associated and newly described type strains.</title>
        <authorList>
            <person name="Whitman W."/>
        </authorList>
    </citation>
    <scope>NUCLEOTIDE SEQUENCE [LARGE SCALE GENOMIC DNA]</scope>
    <source>
        <strain evidence="5 6">CECT 8488</strain>
    </source>
</reference>
<proteinExistence type="predicted"/>
<dbReference type="SMART" id="SM00345">
    <property type="entry name" value="HTH_GNTR"/>
    <property type="match status" value="1"/>
</dbReference>
<dbReference type="SMART" id="SM00866">
    <property type="entry name" value="UTRA"/>
    <property type="match status" value="1"/>
</dbReference>
<gene>
    <name evidence="5" type="ORF">DFP90_103396</name>
</gene>
<sequence>MYKSVMDSLRDEAGLDSQSATPLYKRLQNGIRNAVEKGVIKGEEALPPERDLANTLGVSRVTVRKAVGNLVEEGLLVQRQGAGTFVAQRVEQPLSRLTGFTEDMKDRGMAPSVKWLDRAIGFATPDEAIALNLSPGAPVSRLYRIRYADDKPMCLEQATLPSDILPDPTEVSHSLYLVLEKQNSRPVRALQKLRAQLFEMEQAHLLHVQPGTACLYIERRSFLNSGRPIEFVRSYYRGDSYDFIAELQL</sequence>
<dbReference type="PANTHER" id="PTHR44846:SF1">
    <property type="entry name" value="MANNOSYL-D-GLYCERATE TRANSPORT_METABOLISM SYSTEM REPRESSOR MNGR-RELATED"/>
    <property type="match status" value="1"/>
</dbReference>
<dbReference type="SUPFAM" id="SSF64288">
    <property type="entry name" value="Chorismate lyase-like"/>
    <property type="match status" value="1"/>
</dbReference>
<dbReference type="Proteomes" id="UP000256845">
    <property type="component" value="Unassembled WGS sequence"/>
</dbReference>
<keyword evidence="3" id="KW-0804">Transcription</keyword>
<evidence type="ECO:0000313" key="6">
    <source>
        <dbReference type="Proteomes" id="UP000256845"/>
    </source>
</evidence>